<keyword evidence="9" id="KW-0067">ATP-binding</keyword>
<dbReference type="SUPFAM" id="SSF55874">
    <property type="entry name" value="ATPase domain of HSP90 chaperone/DNA topoisomerase II/histidine kinase"/>
    <property type="match status" value="1"/>
</dbReference>
<dbReference type="SUPFAM" id="SSF47384">
    <property type="entry name" value="Homodimeric domain of signal transducing histidine kinase"/>
    <property type="match status" value="1"/>
</dbReference>
<dbReference type="InterPro" id="IPR008207">
    <property type="entry name" value="Sig_transdc_His_kin_Hpt_dom"/>
</dbReference>
<protein>
    <recommendedName>
        <fullName evidence="3">Chemotaxis protein CheA</fullName>
        <ecNumber evidence="2">2.7.13.3</ecNumber>
    </recommendedName>
</protein>
<dbReference type="InterPro" id="IPR003594">
    <property type="entry name" value="HATPase_dom"/>
</dbReference>
<evidence type="ECO:0000313" key="17">
    <source>
        <dbReference type="Proteomes" id="UP000295131"/>
    </source>
</evidence>
<evidence type="ECO:0000256" key="1">
    <source>
        <dbReference type="ARBA" id="ARBA00000085"/>
    </source>
</evidence>
<feature type="domain" description="CheW-like" evidence="14">
    <location>
        <begin position="625"/>
        <end position="761"/>
    </location>
</feature>
<evidence type="ECO:0000256" key="3">
    <source>
        <dbReference type="ARBA" id="ARBA00021495"/>
    </source>
</evidence>
<evidence type="ECO:0000256" key="2">
    <source>
        <dbReference type="ARBA" id="ARBA00012438"/>
    </source>
</evidence>
<dbReference type="Pfam" id="PF02895">
    <property type="entry name" value="H-kinase_dim"/>
    <property type="match status" value="1"/>
</dbReference>
<keyword evidence="6" id="KW-0808">Transferase</keyword>
<name>A0A4R5PML4_9HYPH</name>
<evidence type="ECO:0000256" key="9">
    <source>
        <dbReference type="ARBA" id="ARBA00022840"/>
    </source>
</evidence>
<dbReference type="SMART" id="SM00073">
    <property type="entry name" value="HPT"/>
    <property type="match status" value="1"/>
</dbReference>
<dbReference type="Gene3D" id="1.10.287.560">
    <property type="entry name" value="Histidine kinase CheA-like, homodimeric domain"/>
    <property type="match status" value="1"/>
</dbReference>
<keyword evidence="8" id="KW-0418">Kinase</keyword>
<dbReference type="GO" id="GO:0000155">
    <property type="term" value="F:phosphorelay sensor kinase activity"/>
    <property type="evidence" value="ECO:0007669"/>
    <property type="project" value="InterPro"/>
</dbReference>
<keyword evidence="5 12" id="KW-0597">Phosphoprotein</keyword>
<dbReference type="GO" id="GO:0005737">
    <property type="term" value="C:cytoplasm"/>
    <property type="evidence" value="ECO:0007669"/>
    <property type="project" value="InterPro"/>
</dbReference>
<dbReference type="SMART" id="SM00260">
    <property type="entry name" value="CheW"/>
    <property type="match status" value="1"/>
</dbReference>
<dbReference type="RefSeq" id="WP_133283076.1">
    <property type="nucleotide sequence ID" value="NZ_SMSI01000001.1"/>
</dbReference>
<dbReference type="SMART" id="SM00387">
    <property type="entry name" value="HATPase_c"/>
    <property type="match status" value="1"/>
</dbReference>
<keyword evidence="10" id="KW-0902">Two-component regulatory system</keyword>
<keyword evidence="7" id="KW-0547">Nucleotide-binding</keyword>
<dbReference type="Pfam" id="PF01627">
    <property type="entry name" value="Hpt"/>
    <property type="match status" value="1"/>
</dbReference>
<dbReference type="Pfam" id="PF01584">
    <property type="entry name" value="CheW"/>
    <property type="match status" value="1"/>
</dbReference>
<accession>A0A4R5PML4</accession>
<dbReference type="Proteomes" id="UP000295131">
    <property type="component" value="Unassembled WGS sequence"/>
</dbReference>
<dbReference type="PROSITE" id="PS50851">
    <property type="entry name" value="CHEW"/>
    <property type="match status" value="1"/>
</dbReference>
<evidence type="ECO:0000256" key="6">
    <source>
        <dbReference type="ARBA" id="ARBA00022679"/>
    </source>
</evidence>
<feature type="domain" description="HPt" evidence="15">
    <location>
        <begin position="1"/>
        <end position="103"/>
    </location>
</feature>
<dbReference type="InterPro" id="IPR002545">
    <property type="entry name" value="CheW-lke_dom"/>
</dbReference>
<evidence type="ECO:0000259" key="14">
    <source>
        <dbReference type="PROSITE" id="PS50851"/>
    </source>
</evidence>
<dbReference type="GO" id="GO:0005524">
    <property type="term" value="F:ATP binding"/>
    <property type="evidence" value="ECO:0007669"/>
    <property type="project" value="UniProtKB-KW"/>
</dbReference>
<evidence type="ECO:0000313" key="16">
    <source>
        <dbReference type="EMBL" id="TDH38242.1"/>
    </source>
</evidence>
<dbReference type="Pfam" id="PF02518">
    <property type="entry name" value="HATPase_c"/>
    <property type="match status" value="1"/>
</dbReference>
<dbReference type="FunFam" id="1.20.120.160:FF:000008">
    <property type="entry name" value="Chemotaxis sensor histidine kinase CheA"/>
    <property type="match status" value="1"/>
</dbReference>
<evidence type="ECO:0000256" key="5">
    <source>
        <dbReference type="ARBA" id="ARBA00022553"/>
    </source>
</evidence>
<evidence type="ECO:0000256" key="7">
    <source>
        <dbReference type="ARBA" id="ARBA00022741"/>
    </source>
</evidence>
<evidence type="ECO:0000259" key="13">
    <source>
        <dbReference type="PROSITE" id="PS50109"/>
    </source>
</evidence>
<comment type="caution">
    <text evidence="16">The sequence shown here is derived from an EMBL/GenBank/DDBJ whole genome shotgun (WGS) entry which is preliminary data.</text>
</comment>
<dbReference type="PANTHER" id="PTHR43395">
    <property type="entry name" value="SENSOR HISTIDINE KINASE CHEA"/>
    <property type="match status" value="1"/>
</dbReference>
<keyword evidence="17" id="KW-1185">Reference proteome</keyword>
<dbReference type="FunFam" id="2.30.30.40:FF:000048">
    <property type="entry name" value="Chemotaxis protein CheA, putative"/>
    <property type="match status" value="1"/>
</dbReference>
<evidence type="ECO:0000256" key="12">
    <source>
        <dbReference type="PROSITE-ProRule" id="PRU00110"/>
    </source>
</evidence>
<dbReference type="CDD" id="cd16916">
    <property type="entry name" value="HATPase_CheA-like"/>
    <property type="match status" value="1"/>
</dbReference>
<feature type="modified residue" description="Phosphohistidine" evidence="12">
    <location>
        <position position="46"/>
    </location>
</feature>
<comment type="catalytic activity">
    <reaction evidence="1">
        <text>ATP + protein L-histidine = ADP + protein N-phospho-L-histidine.</text>
        <dbReference type="EC" id="2.7.13.3"/>
    </reaction>
</comment>
<sequence length="774" mass="82182">MDMNEIKEIFFQECEEQLAELESGLLALNDGDTDIETVNAVFRAVHSIKGGAGAFGLDDLVGFAHVFETTLDCVRSQTLEPTQDVLKVMLRSADVLADLTAAAREGGSVEAERTAVLAKELEALAKGEALPAAPVAAAPAAAAPPPVVASAEPVSEPTDESGFQPVPFSFDDFSDEEGDVSAPVETTGSESYSNKFTVRFKPRSDLYANGNETVLLLRDLAKLGEMRVRCETDGLPAIDKLDPEGAYLAWLIEISTNSAEDEIRSVFEFAEWDCQLEVTAGEPGVEMPETAAVEEPEDAPMAVVPFDLSLLDDEPAAAEAAAPAETDIAQVTAASGEPADAGQPAPELPAATAAIAANAEKQKAAAVAAVPAAPQTIRVDLDRVDRLINLVGELVINQAMLAQSVVENETGGASAINLGLDELQQLTREIQDSVMAIRAQPVKPVFQRMSRIVREIADMTGKTVRLVTEGENTEVDKTVIDKLAEPLTHMIRNAVDHGLETPEKREAIGKSREGVLRLSAKHRSGRIVIEIADDGAGINRERVRQKAIDNGLITAEQNLPDEEIDNLIFHPGFSTAEKLSDISGRGVGMDVVKRSIQSLGGRINITSTPGKGSIFTMSLPLTLAVLDGMVVTVAGQTLVVPLTAIVETLQPEKQDIHSFGSNQRLIAIRDTFCPLVDVGHILRFRPHYADPVEGVALLVESEGGGQRALMVDAIQGQRQVVIKSLEANYTSVPGIAAATILGDGRVALILDVDSVVAASRGQSMRGEMSLAAAG</sequence>
<evidence type="ECO:0000256" key="10">
    <source>
        <dbReference type="ARBA" id="ARBA00023012"/>
    </source>
</evidence>
<dbReference type="GO" id="GO:0006935">
    <property type="term" value="P:chemotaxis"/>
    <property type="evidence" value="ECO:0007669"/>
    <property type="project" value="UniProtKB-KW"/>
</dbReference>
<dbReference type="SMART" id="SM01231">
    <property type="entry name" value="H-kinase_dim"/>
    <property type="match status" value="1"/>
</dbReference>
<evidence type="ECO:0000259" key="15">
    <source>
        <dbReference type="PROSITE" id="PS50894"/>
    </source>
</evidence>
<evidence type="ECO:0000256" key="11">
    <source>
        <dbReference type="ARBA" id="ARBA00035100"/>
    </source>
</evidence>
<dbReference type="EMBL" id="SMSI01000001">
    <property type="protein sequence ID" value="TDH38242.1"/>
    <property type="molecule type" value="Genomic_DNA"/>
</dbReference>
<dbReference type="PRINTS" id="PR00344">
    <property type="entry name" value="BCTRLSENSOR"/>
</dbReference>
<dbReference type="FunFam" id="3.30.565.10:FF:000016">
    <property type="entry name" value="Chemotaxis protein CheA, putative"/>
    <property type="match status" value="1"/>
</dbReference>
<dbReference type="AlphaFoldDB" id="A0A4R5PML4"/>
<dbReference type="InterPro" id="IPR004358">
    <property type="entry name" value="Sig_transdc_His_kin-like_C"/>
</dbReference>
<comment type="function">
    <text evidence="11">Involved in the transmission of sensory signals from the chemoreceptors to the flagellar motors. CheA is autophosphorylated; it can transfer its phosphate group to either CheB or CheY.</text>
</comment>
<dbReference type="InterPro" id="IPR036641">
    <property type="entry name" value="HPT_dom_sf"/>
</dbReference>
<dbReference type="Gene3D" id="2.30.30.40">
    <property type="entry name" value="SH3 Domains"/>
    <property type="match status" value="1"/>
</dbReference>
<dbReference type="InterPro" id="IPR036890">
    <property type="entry name" value="HATPase_C_sf"/>
</dbReference>
<dbReference type="InterPro" id="IPR036061">
    <property type="entry name" value="CheW-like_dom_sf"/>
</dbReference>
<reference evidence="16 17" key="1">
    <citation type="journal article" date="2013" name="Int. J. Syst. Evol. Microbiol.">
        <title>Hoeflea suaedae sp. nov., an endophytic bacterium isolated from the root of the halophyte Suaeda maritima.</title>
        <authorList>
            <person name="Chung E.J."/>
            <person name="Park J.A."/>
            <person name="Pramanik P."/>
            <person name="Bibi F."/>
            <person name="Jeon C.O."/>
            <person name="Chung Y.R."/>
        </authorList>
    </citation>
    <scope>NUCLEOTIDE SEQUENCE [LARGE SCALE GENOMIC DNA]</scope>
    <source>
        <strain evidence="16 17">YC6898</strain>
    </source>
</reference>
<dbReference type="InterPro" id="IPR005467">
    <property type="entry name" value="His_kinase_dom"/>
</dbReference>
<evidence type="ECO:0000256" key="8">
    <source>
        <dbReference type="ARBA" id="ARBA00022777"/>
    </source>
</evidence>
<dbReference type="PROSITE" id="PS50894">
    <property type="entry name" value="HPT"/>
    <property type="match status" value="1"/>
</dbReference>
<dbReference type="PANTHER" id="PTHR43395:SF10">
    <property type="entry name" value="CHEMOTAXIS PROTEIN CHEA"/>
    <property type="match status" value="1"/>
</dbReference>
<organism evidence="16 17">
    <name type="scientific">Pseudohoeflea suaedae</name>
    <dbReference type="NCBI Taxonomy" id="877384"/>
    <lineage>
        <taxon>Bacteria</taxon>
        <taxon>Pseudomonadati</taxon>
        <taxon>Pseudomonadota</taxon>
        <taxon>Alphaproteobacteria</taxon>
        <taxon>Hyphomicrobiales</taxon>
        <taxon>Rhizobiaceae</taxon>
        <taxon>Pseudohoeflea</taxon>
    </lineage>
</organism>
<dbReference type="InterPro" id="IPR051315">
    <property type="entry name" value="Bact_Chemotaxis_CheA"/>
</dbReference>
<dbReference type="Gene3D" id="1.20.120.160">
    <property type="entry name" value="HPT domain"/>
    <property type="match status" value="1"/>
</dbReference>
<keyword evidence="4" id="KW-0145">Chemotaxis</keyword>
<feature type="domain" description="Histidine kinase" evidence="13">
    <location>
        <begin position="420"/>
        <end position="623"/>
    </location>
</feature>
<dbReference type="EC" id="2.7.13.3" evidence="2"/>
<dbReference type="CDD" id="cd00088">
    <property type="entry name" value="HPT"/>
    <property type="match status" value="1"/>
</dbReference>
<dbReference type="CDD" id="cd00731">
    <property type="entry name" value="CheA_reg"/>
    <property type="match status" value="1"/>
</dbReference>
<dbReference type="PROSITE" id="PS50109">
    <property type="entry name" value="HIS_KIN"/>
    <property type="match status" value="1"/>
</dbReference>
<dbReference type="InterPro" id="IPR037006">
    <property type="entry name" value="CheA-like_homodim_sf"/>
</dbReference>
<dbReference type="InterPro" id="IPR036097">
    <property type="entry name" value="HisK_dim/P_sf"/>
</dbReference>
<dbReference type="Gene3D" id="3.30.565.10">
    <property type="entry name" value="Histidine kinase-like ATPase, C-terminal domain"/>
    <property type="match status" value="1"/>
</dbReference>
<dbReference type="InterPro" id="IPR004105">
    <property type="entry name" value="CheA-like_dim"/>
</dbReference>
<dbReference type="OrthoDB" id="9803176at2"/>
<proteinExistence type="predicted"/>
<gene>
    <name evidence="16" type="ORF">E2A64_03750</name>
</gene>
<evidence type="ECO:0000256" key="4">
    <source>
        <dbReference type="ARBA" id="ARBA00022500"/>
    </source>
</evidence>
<dbReference type="SUPFAM" id="SSF50341">
    <property type="entry name" value="CheW-like"/>
    <property type="match status" value="1"/>
</dbReference>
<dbReference type="SUPFAM" id="SSF47226">
    <property type="entry name" value="Histidine-containing phosphotransfer domain, HPT domain"/>
    <property type="match status" value="1"/>
</dbReference>